<dbReference type="InterPro" id="IPR011066">
    <property type="entry name" value="MscS_channel_C_sf"/>
</dbReference>
<dbReference type="RefSeq" id="WP_220229530.1">
    <property type="nucleotide sequence ID" value="NZ_JAICBX010000003.1"/>
</dbReference>
<accession>A0AAE2ZQ35</accession>
<dbReference type="Gene3D" id="3.30.70.100">
    <property type="match status" value="1"/>
</dbReference>
<sequence>MRSAGIVRLYFGLQRLGACFLGLALLMSVLCGPVQAQSMVGVAKAASAEKSSETKPVTLPENLTPAMVREIVSQMDDEQVRQLLLQRLDAVAAEDAEKNKAPEQNSAIVLYDSFGKLGHNLINSVVRIPASVVGLGKAISKFVEDRGGAGFFQLILLVVGAIAAGLVAEFIVDRLASKWRRQYEHQHAPENLRQTLEFLGKRLVVDMAGLLAFFIVGRIVIMQFIADQDRQVVHAFMLYLIVVPRLVAALARFVLAPGRPDMRLVYADDWTAKFIYYNALGVVILAGFNIFLVEFLMTNGQFALGNAFVFWINLGVFVWLGVMTYKARHGLTKMLLGDTEDVTGSEVMTARAFPWVAIALIALTWLTVQFVAINGRLDLIDKGQHYLTLALLLIAPALNTTIRALVHHLVPPMRGEGAVAEAAYHSTKRSYIRIGRTVVFGIVVVLLIRIWDIQLGTLATAGLGARIASSFFEALFILIAGYLAWEVASLWINRKLADENTAISGAPEEAGGEGGGAGGSRLSTVLPLAKMAIQITIITITVLIALSSFGVNIAPLLAGAGILGLAIGFGAQTLVKDIVSGVFFLMDDAFRVGEFLDINGTMGTVEKISIRSLQLRHPSGPVHTVPYGEIPKITNNSRDWVIMKVKFTVPFDTDANKVKKIFKQIGKEMLEAPYADDIIQTFKSQGVSDVNDVGMVVRGKFMAKPGKQWVIRKDVYAKVQKAFAENGIEFARPEVRVNMPGAVDADDASDSAIAAAAGKAVKQMAEAKASEA</sequence>
<comment type="caution">
    <text evidence="11">The sequence shown here is derived from an EMBL/GenBank/DDBJ whole genome shotgun (WGS) entry which is preliminary data.</text>
</comment>
<comment type="subcellular location">
    <subcellularLocation>
        <location evidence="1">Cell membrane</location>
        <topology evidence="1">Multi-pass membrane protein</topology>
    </subcellularLocation>
</comment>
<dbReference type="Pfam" id="PF21082">
    <property type="entry name" value="MS_channel_3rd"/>
    <property type="match status" value="1"/>
</dbReference>
<feature type="transmembrane region" description="Helical" evidence="7">
    <location>
        <begin position="434"/>
        <end position="451"/>
    </location>
</feature>
<dbReference type="SUPFAM" id="SSF82861">
    <property type="entry name" value="Mechanosensitive channel protein MscS (YggB), transmembrane region"/>
    <property type="match status" value="1"/>
</dbReference>
<feature type="transmembrane region" description="Helical" evidence="7">
    <location>
        <begin position="232"/>
        <end position="255"/>
    </location>
</feature>
<dbReference type="PANTHER" id="PTHR30460">
    <property type="entry name" value="MODERATE CONDUCTANCE MECHANOSENSITIVE CHANNEL YBIO"/>
    <property type="match status" value="1"/>
</dbReference>
<evidence type="ECO:0000259" key="9">
    <source>
        <dbReference type="Pfam" id="PF21082"/>
    </source>
</evidence>
<dbReference type="AlphaFoldDB" id="A0AAE2ZQ35"/>
<dbReference type="InterPro" id="IPR049142">
    <property type="entry name" value="MS_channel_1st"/>
</dbReference>
<dbReference type="InterPro" id="IPR045276">
    <property type="entry name" value="YbiO_bact"/>
</dbReference>
<feature type="transmembrane region" description="Helical" evidence="7">
    <location>
        <begin position="150"/>
        <end position="172"/>
    </location>
</feature>
<name>A0AAE2ZQ35_9HYPH</name>
<dbReference type="InterPro" id="IPR010920">
    <property type="entry name" value="LSM_dom_sf"/>
</dbReference>
<feature type="transmembrane region" description="Helical" evidence="7">
    <location>
        <begin position="203"/>
        <end position="226"/>
    </location>
</feature>
<dbReference type="EMBL" id="JAICBX010000003">
    <property type="protein sequence ID" value="MBW8638800.1"/>
    <property type="molecule type" value="Genomic_DNA"/>
</dbReference>
<keyword evidence="6 7" id="KW-0472">Membrane</keyword>
<keyword evidence="5 7" id="KW-1133">Transmembrane helix</keyword>
<dbReference type="InterPro" id="IPR023408">
    <property type="entry name" value="MscS_beta-dom_sf"/>
</dbReference>
<feature type="transmembrane region" description="Helical" evidence="7">
    <location>
        <begin position="531"/>
        <end position="550"/>
    </location>
</feature>
<evidence type="ECO:0000256" key="6">
    <source>
        <dbReference type="ARBA" id="ARBA00023136"/>
    </source>
</evidence>
<feature type="domain" description="Mechanosensitive ion channel MscS" evidence="8">
    <location>
        <begin position="573"/>
        <end position="637"/>
    </location>
</feature>
<evidence type="ECO:0000256" key="1">
    <source>
        <dbReference type="ARBA" id="ARBA00004651"/>
    </source>
</evidence>
<organism evidence="11 12">
    <name type="scientific">Flavimaribacter sediminis</name>
    <dbReference type="NCBI Taxonomy" id="2865987"/>
    <lineage>
        <taxon>Bacteria</taxon>
        <taxon>Pseudomonadati</taxon>
        <taxon>Pseudomonadota</taxon>
        <taxon>Alphaproteobacteria</taxon>
        <taxon>Hyphomicrobiales</taxon>
        <taxon>Rhizobiaceae</taxon>
        <taxon>Flavimaribacter</taxon>
    </lineage>
</organism>
<evidence type="ECO:0000313" key="11">
    <source>
        <dbReference type="EMBL" id="MBW8638800.1"/>
    </source>
</evidence>
<keyword evidence="12" id="KW-1185">Reference proteome</keyword>
<feature type="transmembrane region" description="Helical" evidence="7">
    <location>
        <begin position="556"/>
        <end position="575"/>
    </location>
</feature>
<feature type="transmembrane region" description="Helical" evidence="7">
    <location>
        <begin position="463"/>
        <end position="485"/>
    </location>
</feature>
<evidence type="ECO:0000256" key="4">
    <source>
        <dbReference type="ARBA" id="ARBA00022692"/>
    </source>
</evidence>
<evidence type="ECO:0000256" key="5">
    <source>
        <dbReference type="ARBA" id="ARBA00022989"/>
    </source>
</evidence>
<evidence type="ECO:0000259" key="10">
    <source>
        <dbReference type="Pfam" id="PF21088"/>
    </source>
</evidence>
<evidence type="ECO:0000313" key="12">
    <source>
        <dbReference type="Proteomes" id="UP001196509"/>
    </source>
</evidence>
<dbReference type="Pfam" id="PF21088">
    <property type="entry name" value="MS_channel_1st"/>
    <property type="match status" value="1"/>
</dbReference>
<feature type="transmembrane region" description="Helical" evidence="7">
    <location>
        <begin position="385"/>
        <end position="406"/>
    </location>
</feature>
<feature type="transmembrane region" description="Helical" evidence="7">
    <location>
        <begin position="275"/>
        <end position="297"/>
    </location>
</feature>
<comment type="similarity">
    <text evidence="2">Belongs to the MscS (TC 1.A.23) family.</text>
</comment>
<evidence type="ECO:0000256" key="3">
    <source>
        <dbReference type="ARBA" id="ARBA00022475"/>
    </source>
</evidence>
<dbReference type="InterPro" id="IPR049278">
    <property type="entry name" value="MS_channel_C"/>
</dbReference>
<proteinExistence type="inferred from homology"/>
<keyword evidence="3" id="KW-1003">Cell membrane</keyword>
<dbReference type="InterPro" id="IPR011014">
    <property type="entry name" value="MscS_channel_TM-2"/>
</dbReference>
<dbReference type="PANTHER" id="PTHR30460:SF0">
    <property type="entry name" value="MODERATE CONDUCTANCE MECHANOSENSITIVE CHANNEL YBIO"/>
    <property type="match status" value="1"/>
</dbReference>
<gene>
    <name evidence="11" type="ORF">K1W69_16510</name>
</gene>
<dbReference type="Proteomes" id="UP001196509">
    <property type="component" value="Unassembled WGS sequence"/>
</dbReference>
<feature type="domain" description="Mechanosensitive ion channel MscS C-terminal" evidence="9">
    <location>
        <begin position="644"/>
        <end position="730"/>
    </location>
</feature>
<evidence type="ECO:0000256" key="7">
    <source>
        <dbReference type="SAM" id="Phobius"/>
    </source>
</evidence>
<dbReference type="Gene3D" id="2.30.30.60">
    <property type="match status" value="1"/>
</dbReference>
<evidence type="ECO:0000256" key="2">
    <source>
        <dbReference type="ARBA" id="ARBA00008017"/>
    </source>
</evidence>
<dbReference type="SUPFAM" id="SSF50182">
    <property type="entry name" value="Sm-like ribonucleoproteins"/>
    <property type="match status" value="1"/>
</dbReference>
<keyword evidence="4 7" id="KW-0812">Transmembrane</keyword>
<reference evidence="11" key="1">
    <citation type="submission" date="2021-08" db="EMBL/GenBank/DDBJ databases">
        <title>Hoeflea bacterium WL0058 sp. nov., isolated from the sediment.</title>
        <authorList>
            <person name="Wang L."/>
            <person name="Zhang D."/>
        </authorList>
    </citation>
    <scope>NUCLEOTIDE SEQUENCE</scope>
    <source>
        <strain evidence="11">WL0058</strain>
    </source>
</reference>
<dbReference type="InterPro" id="IPR006685">
    <property type="entry name" value="MscS_channel_2nd"/>
</dbReference>
<protein>
    <submittedName>
        <fullName evidence="11">Mechanosensitive ion channel family protein</fullName>
    </submittedName>
</protein>
<dbReference type="Gene3D" id="1.10.287.1260">
    <property type="match status" value="1"/>
</dbReference>
<feature type="domain" description="Mechanosensitive ion channel transmembrane helices 2/3" evidence="10">
    <location>
        <begin position="535"/>
        <end position="572"/>
    </location>
</feature>
<evidence type="ECO:0000259" key="8">
    <source>
        <dbReference type="Pfam" id="PF00924"/>
    </source>
</evidence>
<dbReference type="SUPFAM" id="SSF82689">
    <property type="entry name" value="Mechanosensitive channel protein MscS (YggB), C-terminal domain"/>
    <property type="match status" value="1"/>
</dbReference>
<feature type="transmembrane region" description="Helical" evidence="7">
    <location>
        <begin position="352"/>
        <end position="373"/>
    </location>
</feature>
<dbReference type="GO" id="GO:0008381">
    <property type="term" value="F:mechanosensitive monoatomic ion channel activity"/>
    <property type="evidence" value="ECO:0007669"/>
    <property type="project" value="InterPro"/>
</dbReference>
<feature type="transmembrane region" description="Helical" evidence="7">
    <location>
        <begin position="303"/>
        <end position="325"/>
    </location>
</feature>
<dbReference type="GO" id="GO:0005886">
    <property type="term" value="C:plasma membrane"/>
    <property type="evidence" value="ECO:0007669"/>
    <property type="project" value="UniProtKB-SubCell"/>
</dbReference>
<dbReference type="Pfam" id="PF00924">
    <property type="entry name" value="MS_channel_2nd"/>
    <property type="match status" value="1"/>
</dbReference>